<keyword evidence="2" id="KW-1185">Reference proteome</keyword>
<feature type="non-terminal residue" evidence="1">
    <location>
        <position position="79"/>
    </location>
</feature>
<sequence>SSFPKTKKHYDYVQGQQRVAIHGAALTFEVDPLFESDFYEQREGIDIVAPMVVRGGQRMLFGLAHQVLGSLGRVPRVFK</sequence>
<proteinExistence type="predicted"/>
<gene>
    <name evidence="1" type="ORF">M8C21_019323</name>
</gene>
<protein>
    <submittedName>
        <fullName evidence="1">Uncharacterized protein</fullName>
    </submittedName>
</protein>
<dbReference type="Proteomes" id="UP001206925">
    <property type="component" value="Unassembled WGS sequence"/>
</dbReference>
<dbReference type="AlphaFoldDB" id="A0AAD5D1E3"/>
<dbReference type="EMBL" id="JAMZMK010005746">
    <property type="protein sequence ID" value="KAI7752148.1"/>
    <property type="molecule type" value="Genomic_DNA"/>
</dbReference>
<feature type="non-terminal residue" evidence="1">
    <location>
        <position position="1"/>
    </location>
</feature>
<evidence type="ECO:0000313" key="1">
    <source>
        <dbReference type="EMBL" id="KAI7752148.1"/>
    </source>
</evidence>
<comment type="caution">
    <text evidence="1">The sequence shown here is derived from an EMBL/GenBank/DDBJ whole genome shotgun (WGS) entry which is preliminary data.</text>
</comment>
<evidence type="ECO:0000313" key="2">
    <source>
        <dbReference type="Proteomes" id="UP001206925"/>
    </source>
</evidence>
<accession>A0AAD5D1E3</accession>
<reference evidence="1" key="1">
    <citation type="submission" date="2022-06" db="EMBL/GenBank/DDBJ databases">
        <title>Uncovering the hologenomic basis of an extraordinary plant invasion.</title>
        <authorList>
            <person name="Bieker V.C."/>
            <person name="Martin M.D."/>
            <person name="Gilbert T."/>
            <person name="Hodgins K."/>
            <person name="Battlay P."/>
            <person name="Petersen B."/>
            <person name="Wilson J."/>
        </authorList>
    </citation>
    <scope>NUCLEOTIDE SEQUENCE</scope>
    <source>
        <strain evidence="1">AA19_3_7</strain>
        <tissue evidence="1">Leaf</tissue>
    </source>
</reference>
<name>A0AAD5D1E3_AMBAR</name>
<organism evidence="1 2">
    <name type="scientific">Ambrosia artemisiifolia</name>
    <name type="common">Common ragweed</name>
    <dbReference type="NCBI Taxonomy" id="4212"/>
    <lineage>
        <taxon>Eukaryota</taxon>
        <taxon>Viridiplantae</taxon>
        <taxon>Streptophyta</taxon>
        <taxon>Embryophyta</taxon>
        <taxon>Tracheophyta</taxon>
        <taxon>Spermatophyta</taxon>
        <taxon>Magnoliopsida</taxon>
        <taxon>eudicotyledons</taxon>
        <taxon>Gunneridae</taxon>
        <taxon>Pentapetalae</taxon>
        <taxon>asterids</taxon>
        <taxon>campanulids</taxon>
        <taxon>Asterales</taxon>
        <taxon>Asteraceae</taxon>
        <taxon>Asteroideae</taxon>
        <taxon>Heliantheae alliance</taxon>
        <taxon>Heliantheae</taxon>
        <taxon>Ambrosia</taxon>
    </lineage>
</organism>